<proteinExistence type="predicted"/>
<organism evidence="1 2">
    <name type="scientific">Winogradskya consettensis</name>
    <dbReference type="NCBI Taxonomy" id="113560"/>
    <lineage>
        <taxon>Bacteria</taxon>
        <taxon>Bacillati</taxon>
        <taxon>Actinomycetota</taxon>
        <taxon>Actinomycetes</taxon>
        <taxon>Micromonosporales</taxon>
        <taxon>Micromonosporaceae</taxon>
        <taxon>Winogradskya</taxon>
    </lineage>
</organism>
<dbReference type="AlphaFoldDB" id="A0A919S812"/>
<sequence length="168" mass="18189">MYDATVIDEDRTLPAVLVEAHSLEFFEDHDGYDFQPDDEFDSVTETTHWWRAWTGDPAATTPPFRVFGRDGTGGLAAIWSRGPIVFLGSEGELAVIARDLGDYLWLLANGVGPLERVDGVDRDPEPIPALVDLAQRFTGDGARSLEAVYAAADAELPALTALVNAAIS</sequence>
<gene>
    <name evidence="1" type="ORF">Aco04nite_06200</name>
</gene>
<evidence type="ECO:0000313" key="2">
    <source>
        <dbReference type="Proteomes" id="UP000680865"/>
    </source>
</evidence>
<dbReference type="EMBL" id="BOQP01000003">
    <property type="protein sequence ID" value="GIM67415.1"/>
    <property type="molecule type" value="Genomic_DNA"/>
</dbReference>
<evidence type="ECO:0000313" key="1">
    <source>
        <dbReference type="EMBL" id="GIM67415.1"/>
    </source>
</evidence>
<reference evidence="1" key="1">
    <citation type="submission" date="2021-03" db="EMBL/GenBank/DDBJ databases">
        <title>Whole genome shotgun sequence of Actinoplanes consettensis NBRC 14913.</title>
        <authorList>
            <person name="Komaki H."/>
            <person name="Tamura T."/>
        </authorList>
    </citation>
    <scope>NUCLEOTIDE SEQUENCE</scope>
    <source>
        <strain evidence="1">NBRC 14913</strain>
    </source>
</reference>
<accession>A0A919S812</accession>
<protein>
    <recommendedName>
        <fullName evidence="3">SMI1/KNR4 family protein</fullName>
    </recommendedName>
</protein>
<comment type="caution">
    <text evidence="1">The sequence shown here is derived from an EMBL/GenBank/DDBJ whole genome shotgun (WGS) entry which is preliminary data.</text>
</comment>
<dbReference type="Proteomes" id="UP000680865">
    <property type="component" value="Unassembled WGS sequence"/>
</dbReference>
<evidence type="ECO:0008006" key="3">
    <source>
        <dbReference type="Google" id="ProtNLM"/>
    </source>
</evidence>
<keyword evidence="2" id="KW-1185">Reference proteome</keyword>
<name>A0A919S812_9ACTN</name>